<proteinExistence type="inferred from homology"/>
<evidence type="ECO:0000256" key="1">
    <source>
        <dbReference type="ARBA" id="ARBA00004613"/>
    </source>
</evidence>
<dbReference type="Ensembl" id="ENSKMAT00000001522.1">
    <property type="protein sequence ID" value="ENSKMAP00000001481.1"/>
    <property type="gene ID" value="ENSKMAG00000001179.1"/>
</dbReference>
<evidence type="ECO:0000313" key="7">
    <source>
        <dbReference type="Ensembl" id="ENSKMAP00000001481.1"/>
    </source>
</evidence>
<accession>A0A3Q2ZCT6</accession>
<dbReference type="RefSeq" id="XP_037831780.1">
    <property type="nucleotide sequence ID" value="XM_037975852.1"/>
</dbReference>
<dbReference type="InterPro" id="IPR037277">
    <property type="entry name" value="Granulin_sf"/>
</dbReference>
<reference evidence="7" key="1">
    <citation type="submission" date="2025-08" db="UniProtKB">
        <authorList>
            <consortium name="Ensembl"/>
        </authorList>
    </citation>
    <scope>IDENTIFICATION</scope>
</reference>
<dbReference type="OMA" id="VIRCDSK"/>
<dbReference type="SMART" id="SM00277">
    <property type="entry name" value="GRAN"/>
    <property type="match status" value="3"/>
</dbReference>
<evidence type="ECO:0000256" key="5">
    <source>
        <dbReference type="SAM" id="SignalP"/>
    </source>
</evidence>
<dbReference type="InterPro" id="IPR039036">
    <property type="entry name" value="Granulin_fam"/>
</dbReference>
<sequence length="281" mass="30705">MLRLALWLHVGACVWGFAFCLRCPDGSVCSNLETCCQTEKGYACCPYPNAVCCSDMANCCPQGYSCDLALQLCVKEYQPWLTWPMLRKVAAEAPGAADLSVSPFQELKSNDPPERNPAVVHCNTYYACPDGTTCCWHPKGGWFCCPYSPGRCCLDGYRCCPYGFDCDYTYTHCVREGLTYPFSPRQALASVPASLVLTPEDESGAQETPLTALTEASRSHVDHGVIRCDNEFFCPVGSSCCKGLTGQWNCCSHPLGTCCADGRHCCAYGYQCDPSSSKCTK</sequence>
<dbReference type="PANTHER" id="PTHR12274">
    <property type="entry name" value="GRANULIN"/>
    <property type="match status" value="1"/>
</dbReference>
<dbReference type="InterPro" id="IPR000118">
    <property type="entry name" value="Granulin"/>
</dbReference>
<evidence type="ECO:0000313" key="8">
    <source>
        <dbReference type="Proteomes" id="UP000264800"/>
    </source>
</evidence>
<dbReference type="SUPFAM" id="SSF57277">
    <property type="entry name" value="Granulin repeat"/>
    <property type="match status" value="2"/>
</dbReference>
<dbReference type="OrthoDB" id="5949339at2759"/>
<feature type="signal peptide" evidence="5">
    <location>
        <begin position="1"/>
        <end position="20"/>
    </location>
</feature>
<dbReference type="AlphaFoldDB" id="A0A3Q2ZCT6"/>
<keyword evidence="8" id="KW-1185">Reference proteome</keyword>
<reference evidence="7" key="2">
    <citation type="submission" date="2025-09" db="UniProtKB">
        <authorList>
            <consortium name="Ensembl"/>
        </authorList>
    </citation>
    <scope>IDENTIFICATION</scope>
</reference>
<protein>
    <submittedName>
        <fullName evidence="7">Family with sequence similarity 133 member B</fullName>
    </submittedName>
</protein>
<comment type="subcellular location">
    <subcellularLocation>
        <location evidence="1">Secreted</location>
    </subcellularLocation>
</comment>
<dbReference type="Pfam" id="PF00396">
    <property type="entry name" value="Granulin"/>
    <property type="match status" value="3"/>
</dbReference>
<dbReference type="STRING" id="37003.ENSKMAP00000001481"/>
<feature type="domain" description="Granulins" evidence="6">
    <location>
        <begin position="23"/>
        <end position="73"/>
    </location>
</feature>
<dbReference type="GeneID" id="119616573"/>
<evidence type="ECO:0000256" key="4">
    <source>
        <dbReference type="ARBA" id="ARBA00023157"/>
    </source>
</evidence>
<dbReference type="GO" id="GO:0005576">
    <property type="term" value="C:extracellular region"/>
    <property type="evidence" value="ECO:0007669"/>
    <property type="project" value="UniProtKB-SubCell"/>
</dbReference>
<evidence type="ECO:0000256" key="3">
    <source>
        <dbReference type="ARBA" id="ARBA00022525"/>
    </source>
</evidence>
<organism evidence="7 8">
    <name type="scientific">Kryptolebias marmoratus</name>
    <name type="common">Mangrove killifish</name>
    <name type="synonym">Rivulus marmoratus</name>
    <dbReference type="NCBI Taxonomy" id="37003"/>
    <lineage>
        <taxon>Eukaryota</taxon>
        <taxon>Metazoa</taxon>
        <taxon>Chordata</taxon>
        <taxon>Craniata</taxon>
        <taxon>Vertebrata</taxon>
        <taxon>Euteleostomi</taxon>
        <taxon>Actinopterygii</taxon>
        <taxon>Neopterygii</taxon>
        <taxon>Teleostei</taxon>
        <taxon>Neoteleostei</taxon>
        <taxon>Acanthomorphata</taxon>
        <taxon>Ovalentaria</taxon>
        <taxon>Atherinomorphae</taxon>
        <taxon>Cyprinodontiformes</taxon>
        <taxon>Rivulidae</taxon>
        <taxon>Kryptolebias</taxon>
    </lineage>
</organism>
<dbReference type="PANTHER" id="PTHR12274:SF7">
    <property type="entry name" value="GRANULINS"/>
    <property type="match status" value="1"/>
</dbReference>
<feature type="chain" id="PRO_5018703007" evidence="5">
    <location>
        <begin position="21"/>
        <end position="281"/>
    </location>
</feature>
<evidence type="ECO:0000256" key="2">
    <source>
        <dbReference type="ARBA" id="ARBA00010093"/>
    </source>
</evidence>
<dbReference type="Gene3D" id="2.10.25.160">
    <property type="entry name" value="Granulin"/>
    <property type="match status" value="3"/>
</dbReference>
<keyword evidence="4" id="KW-1015">Disulfide bond</keyword>
<feature type="domain" description="Granulins" evidence="6">
    <location>
        <begin position="122"/>
        <end position="173"/>
    </location>
</feature>
<dbReference type="GeneTree" id="ENSGT00470000042293"/>
<feature type="domain" description="Granulins" evidence="6">
    <location>
        <begin position="228"/>
        <end position="279"/>
    </location>
</feature>
<keyword evidence="3" id="KW-0964">Secreted</keyword>
<comment type="similarity">
    <text evidence="2">Belongs to the granulin family.</text>
</comment>
<dbReference type="Proteomes" id="UP000264800">
    <property type="component" value="Unplaced"/>
</dbReference>
<name>A0A3Q2ZCT6_KRYMA</name>
<evidence type="ECO:0000259" key="6">
    <source>
        <dbReference type="SMART" id="SM00277"/>
    </source>
</evidence>
<dbReference type="KEGG" id="kmr:119616573"/>
<keyword evidence="5" id="KW-0732">Signal</keyword>